<comment type="caution">
    <text evidence="12">The sequence shown here is derived from an EMBL/GenBank/DDBJ whole genome shotgun (WGS) entry which is preliminary data.</text>
</comment>
<keyword evidence="8" id="KW-0408">Iron</keyword>
<dbReference type="PIRSF" id="PIRSF005572">
    <property type="entry name" value="NifS"/>
    <property type="match status" value="1"/>
</dbReference>
<keyword evidence="5" id="KW-0808">Transferase</keyword>
<dbReference type="InterPro" id="IPR015422">
    <property type="entry name" value="PyrdxlP-dep_Trfase_small"/>
</dbReference>
<evidence type="ECO:0000259" key="11">
    <source>
        <dbReference type="Pfam" id="PF00266"/>
    </source>
</evidence>
<dbReference type="SUPFAM" id="SSF53383">
    <property type="entry name" value="PLP-dependent transferases"/>
    <property type="match status" value="1"/>
</dbReference>
<keyword evidence="9" id="KW-0411">Iron-sulfur</keyword>
<dbReference type="InterPro" id="IPR016454">
    <property type="entry name" value="Cysteine_dSase"/>
</dbReference>
<protein>
    <recommendedName>
        <fullName evidence="4">Cysteine desulfurase</fullName>
    </recommendedName>
</protein>
<accession>A0ABT6Q392</accession>
<dbReference type="Proteomes" id="UP001431634">
    <property type="component" value="Unassembled WGS sequence"/>
</dbReference>
<evidence type="ECO:0000256" key="7">
    <source>
        <dbReference type="ARBA" id="ARBA00022898"/>
    </source>
</evidence>
<sequence length="367" mass="38942">MNTIPVYLDANASEPVRQSVMKAMIQTLQVTGNPSSVHTMGRQCYHLIEDAREILVACFGGDVQNCIFTSGGTEADILAVHGQKQDRPLWVGATEHPAIMQLDIPKTILPVDNQGIIALDFLEDALKQTAKPPLVCIMLANNETGVINPIQQVAELCHQYGALLHVDAVQGAGRFPIRLERLGADSMAVSAHKMGGPKGVGALLLAASGGRGGKRIEPLFIGGGQEQGRRGGTPGLSAIVGMAEAAKEACAQDRTQILTLRNKLEIEIKKIGAIICGDGAERVDNTSYIAFSGISAQRQLMALDLAGFCVSTGSACSSGKVASSYVLSAMGMKDLAGNAIRVSLPWNVQEQDINSFIEAYRKHIGKI</sequence>
<evidence type="ECO:0000256" key="9">
    <source>
        <dbReference type="ARBA" id="ARBA00023014"/>
    </source>
</evidence>
<evidence type="ECO:0000256" key="4">
    <source>
        <dbReference type="ARBA" id="ARBA00013558"/>
    </source>
</evidence>
<feature type="domain" description="Aminotransferase class V" evidence="11">
    <location>
        <begin position="6"/>
        <end position="355"/>
    </location>
</feature>
<name>A0ABT6Q392_9PROT</name>
<dbReference type="InterPro" id="IPR015424">
    <property type="entry name" value="PyrdxlP-dep_Trfase"/>
</dbReference>
<keyword evidence="13" id="KW-1185">Reference proteome</keyword>
<evidence type="ECO:0000313" key="13">
    <source>
        <dbReference type="Proteomes" id="UP001431634"/>
    </source>
</evidence>
<evidence type="ECO:0000256" key="6">
    <source>
        <dbReference type="ARBA" id="ARBA00022723"/>
    </source>
</evidence>
<dbReference type="Pfam" id="PF00266">
    <property type="entry name" value="Aminotran_5"/>
    <property type="match status" value="1"/>
</dbReference>
<evidence type="ECO:0000256" key="1">
    <source>
        <dbReference type="ARBA" id="ARBA00001933"/>
    </source>
</evidence>
<evidence type="ECO:0000256" key="10">
    <source>
        <dbReference type="ARBA" id="ARBA00050776"/>
    </source>
</evidence>
<comment type="function">
    <text evidence="2">Catalyzes the removal of elemental sulfur atoms from cysteine to produce alanine. Seems to participate in the biosynthesis of the nitrogenase metalloclusters by providing the inorganic sulfur required for the Fe-S core formation.</text>
</comment>
<dbReference type="RefSeq" id="WP_281448658.1">
    <property type="nucleotide sequence ID" value="NZ_JASBAO010000001.1"/>
</dbReference>
<dbReference type="InterPro" id="IPR000192">
    <property type="entry name" value="Aminotrans_V_dom"/>
</dbReference>
<gene>
    <name evidence="12" type="ORF">QJV27_09360</name>
</gene>
<keyword evidence="7" id="KW-0663">Pyridoxal phosphate</keyword>
<evidence type="ECO:0000256" key="3">
    <source>
        <dbReference type="ARBA" id="ARBA00006490"/>
    </source>
</evidence>
<evidence type="ECO:0000256" key="2">
    <source>
        <dbReference type="ARBA" id="ARBA00003120"/>
    </source>
</evidence>
<dbReference type="EMBL" id="JASBAO010000001">
    <property type="protein sequence ID" value="MDI2091569.1"/>
    <property type="molecule type" value="Genomic_DNA"/>
</dbReference>
<dbReference type="PANTHER" id="PTHR11601">
    <property type="entry name" value="CYSTEINE DESULFURYLASE FAMILY MEMBER"/>
    <property type="match status" value="1"/>
</dbReference>
<reference evidence="12" key="1">
    <citation type="submission" date="2023-05" db="EMBL/GenBank/DDBJ databases">
        <title>Whole genome sequence of Commensalibacter sp.</title>
        <authorList>
            <person name="Charoenyingcharoen P."/>
            <person name="Yukphan P."/>
        </authorList>
    </citation>
    <scope>NUCLEOTIDE SEQUENCE</scope>
    <source>
        <strain evidence="12">TBRC 16381</strain>
    </source>
</reference>
<keyword evidence="6" id="KW-0479">Metal-binding</keyword>
<dbReference type="PANTHER" id="PTHR11601:SF34">
    <property type="entry name" value="CYSTEINE DESULFURASE"/>
    <property type="match status" value="1"/>
</dbReference>
<dbReference type="InterPro" id="IPR015421">
    <property type="entry name" value="PyrdxlP-dep_Trfase_major"/>
</dbReference>
<evidence type="ECO:0000313" key="12">
    <source>
        <dbReference type="EMBL" id="MDI2091569.1"/>
    </source>
</evidence>
<comment type="similarity">
    <text evidence="3">Belongs to the class-V pyridoxal-phosphate-dependent aminotransferase family. NifS/IscS subfamily.</text>
</comment>
<evidence type="ECO:0000256" key="8">
    <source>
        <dbReference type="ARBA" id="ARBA00023004"/>
    </source>
</evidence>
<comment type="cofactor">
    <cofactor evidence="1">
        <name>pyridoxal 5'-phosphate</name>
        <dbReference type="ChEBI" id="CHEBI:597326"/>
    </cofactor>
</comment>
<dbReference type="Gene3D" id="1.10.260.50">
    <property type="match status" value="1"/>
</dbReference>
<dbReference type="Gene3D" id="3.90.1150.10">
    <property type="entry name" value="Aspartate Aminotransferase, domain 1"/>
    <property type="match status" value="1"/>
</dbReference>
<comment type="catalytic activity">
    <reaction evidence="10">
        <text>(sulfur carrier)-H + L-cysteine = (sulfur carrier)-SH + L-alanine</text>
        <dbReference type="Rhea" id="RHEA:43892"/>
        <dbReference type="Rhea" id="RHEA-COMP:14737"/>
        <dbReference type="Rhea" id="RHEA-COMP:14739"/>
        <dbReference type="ChEBI" id="CHEBI:29917"/>
        <dbReference type="ChEBI" id="CHEBI:35235"/>
        <dbReference type="ChEBI" id="CHEBI:57972"/>
        <dbReference type="ChEBI" id="CHEBI:64428"/>
        <dbReference type="EC" id="2.8.1.7"/>
    </reaction>
</comment>
<organism evidence="12 13">
    <name type="scientific">Commensalibacter oyaizuii</name>
    <dbReference type="NCBI Taxonomy" id="3043873"/>
    <lineage>
        <taxon>Bacteria</taxon>
        <taxon>Pseudomonadati</taxon>
        <taxon>Pseudomonadota</taxon>
        <taxon>Alphaproteobacteria</taxon>
        <taxon>Acetobacterales</taxon>
        <taxon>Acetobacteraceae</taxon>
    </lineage>
</organism>
<evidence type="ECO:0000256" key="5">
    <source>
        <dbReference type="ARBA" id="ARBA00022679"/>
    </source>
</evidence>
<proteinExistence type="inferred from homology"/>
<dbReference type="Gene3D" id="3.40.640.10">
    <property type="entry name" value="Type I PLP-dependent aspartate aminotransferase-like (Major domain)"/>
    <property type="match status" value="1"/>
</dbReference>